<dbReference type="Pfam" id="PF00155">
    <property type="entry name" value="Aminotran_1_2"/>
    <property type="match status" value="1"/>
</dbReference>
<dbReference type="GO" id="GO:0030170">
    <property type="term" value="F:pyridoxal phosphate binding"/>
    <property type="evidence" value="ECO:0007669"/>
    <property type="project" value="InterPro"/>
</dbReference>
<dbReference type="AlphaFoldDB" id="H2AMB4"/>
<dbReference type="Proteomes" id="UP000005220">
    <property type="component" value="Chromosome 1"/>
</dbReference>
<feature type="domain" description="Aminotransferase class I/classII large" evidence="7">
    <location>
        <begin position="62"/>
        <end position="433"/>
    </location>
</feature>
<dbReference type="eggNOG" id="KOG1411">
    <property type="taxonomic scope" value="Eukaryota"/>
</dbReference>
<keyword evidence="6" id="KW-0663">Pyridoxal phosphate</keyword>
<dbReference type="PRINTS" id="PR00799">
    <property type="entry name" value="TRANSAMINASE"/>
</dbReference>
<name>H2AMB4_KAZAF</name>
<evidence type="ECO:0000256" key="1">
    <source>
        <dbReference type="ARBA" id="ARBA00001933"/>
    </source>
</evidence>
<keyword evidence="9" id="KW-1185">Reference proteome</keyword>
<accession>H2AMB4</accession>
<evidence type="ECO:0000256" key="4">
    <source>
        <dbReference type="ARBA" id="ARBA00022576"/>
    </source>
</evidence>
<reference evidence="8 9" key="1">
    <citation type="journal article" date="2011" name="Proc. Natl. Acad. Sci. U.S.A.">
        <title>Evolutionary erosion of yeast sex chromosomes by mating-type switching accidents.</title>
        <authorList>
            <person name="Gordon J.L."/>
            <person name="Armisen D."/>
            <person name="Proux-Wera E."/>
            <person name="Oheigeartaigh S.S."/>
            <person name="Byrne K.P."/>
            <person name="Wolfe K.H."/>
        </authorList>
    </citation>
    <scope>NUCLEOTIDE SEQUENCE [LARGE SCALE GENOMIC DNA]</scope>
    <source>
        <strain evidence="9">ATCC 22294 / BCRC 22015 / CBS 2517 / CECT 1963 / NBRC 1671 / NRRL Y-8276</strain>
    </source>
</reference>
<dbReference type="InterPro" id="IPR015424">
    <property type="entry name" value="PyrdxlP-dep_Trfase"/>
</dbReference>
<dbReference type="GeneID" id="13882437"/>
<sequence length="437" mass="50089">MLLHFRFPLRQLRCFHTELSRIPLTNDLFELQYLRYQNDRNSRKISLMWDYERDIWARFGRKPIIRRAAETLKEMRARKPTDLYYISKTLPYFKENVLSLLYSQGCSMSGGPGLVQDENIAFLRTEGAIGAFAITSQFLSKYLNVRTMWIPDLYDSTTIEVLQNNGLTSIKKYPYLSETSAFNVDVENWFMTLQKNLNSKENNQVQAILLNGCAHKPSGINASKEDWKKVAEVVAKLKLIPILDMSQHGMESGSLQKDAYALRALLDVIKQDPDAFPNGVYVCHSLSSSIGFDSDIVGSLSVPLPRSCTISAKGNINEVLQNCFDSMYNLPAAEEFYLANLILSRSNLKYKWYKELECLMISLNSVRKQLSSALQDKAKFNFAKHCGLFYNTRLDQDQIERLRREYSVYLHPSGRMSLAPFTDSNIGFICRALNSVK</sequence>
<dbReference type="GO" id="GO:0004069">
    <property type="term" value="F:L-aspartate:2-oxoglutarate aminotransferase activity"/>
    <property type="evidence" value="ECO:0007669"/>
    <property type="project" value="UniProtKB-EC"/>
</dbReference>
<comment type="similarity">
    <text evidence="2">Belongs to the class-I pyridoxal-phosphate-dependent aminotransferase family.</text>
</comment>
<dbReference type="Gene3D" id="3.40.640.10">
    <property type="entry name" value="Type I PLP-dependent aspartate aminotransferase-like (Major domain)"/>
    <property type="match status" value="1"/>
</dbReference>
<evidence type="ECO:0000313" key="9">
    <source>
        <dbReference type="Proteomes" id="UP000005220"/>
    </source>
</evidence>
<dbReference type="SUPFAM" id="SSF53383">
    <property type="entry name" value="PLP-dependent transferases"/>
    <property type="match status" value="1"/>
</dbReference>
<dbReference type="InterPro" id="IPR000796">
    <property type="entry name" value="Asp_trans"/>
</dbReference>
<comment type="subunit">
    <text evidence="3">Homodimer.</text>
</comment>
<evidence type="ECO:0000313" key="8">
    <source>
        <dbReference type="EMBL" id="CCF55514.1"/>
    </source>
</evidence>
<comment type="cofactor">
    <cofactor evidence="1">
        <name>pyridoxal 5'-phosphate</name>
        <dbReference type="ChEBI" id="CHEBI:597326"/>
    </cofactor>
</comment>
<dbReference type="EMBL" id="HE650821">
    <property type="protein sequence ID" value="CCF55514.1"/>
    <property type="molecule type" value="Genomic_DNA"/>
</dbReference>
<evidence type="ECO:0000256" key="6">
    <source>
        <dbReference type="ARBA" id="ARBA00022898"/>
    </source>
</evidence>
<gene>
    <name evidence="8" type="primary">KAFR0A00760</name>
    <name evidence="8" type="ORF">KAFR_0A00760</name>
</gene>
<evidence type="ECO:0000259" key="7">
    <source>
        <dbReference type="Pfam" id="PF00155"/>
    </source>
</evidence>
<evidence type="ECO:0000256" key="5">
    <source>
        <dbReference type="ARBA" id="ARBA00022679"/>
    </source>
</evidence>
<dbReference type="HOGENOM" id="CLU_032440_0_0_1"/>
<organism evidence="8 9">
    <name type="scientific">Kazachstania africana (strain ATCC 22294 / BCRC 22015 / CBS 2517 / CECT 1963 / NBRC 1671 / NRRL Y-8276)</name>
    <name type="common">Yeast</name>
    <name type="synonym">Kluyveromyces africanus</name>
    <dbReference type="NCBI Taxonomy" id="1071382"/>
    <lineage>
        <taxon>Eukaryota</taxon>
        <taxon>Fungi</taxon>
        <taxon>Dikarya</taxon>
        <taxon>Ascomycota</taxon>
        <taxon>Saccharomycotina</taxon>
        <taxon>Saccharomycetes</taxon>
        <taxon>Saccharomycetales</taxon>
        <taxon>Saccharomycetaceae</taxon>
        <taxon>Kazachstania</taxon>
    </lineage>
</organism>
<keyword evidence="4" id="KW-0032">Aminotransferase</keyword>
<protein>
    <recommendedName>
        <fullName evidence="7">Aminotransferase class I/classII large domain-containing protein</fullName>
    </recommendedName>
</protein>
<dbReference type="InterPro" id="IPR015422">
    <property type="entry name" value="PyrdxlP-dep_Trfase_small"/>
</dbReference>
<evidence type="ECO:0000256" key="3">
    <source>
        <dbReference type="ARBA" id="ARBA00011738"/>
    </source>
</evidence>
<evidence type="ECO:0000256" key="2">
    <source>
        <dbReference type="ARBA" id="ARBA00007441"/>
    </source>
</evidence>
<dbReference type="Gene3D" id="3.90.1150.10">
    <property type="entry name" value="Aspartate Aminotransferase, domain 1"/>
    <property type="match status" value="1"/>
</dbReference>
<dbReference type="InterPro" id="IPR004839">
    <property type="entry name" value="Aminotransferase_I/II_large"/>
</dbReference>
<dbReference type="GO" id="GO:0006533">
    <property type="term" value="P:L-aspartate catabolic process"/>
    <property type="evidence" value="ECO:0007669"/>
    <property type="project" value="TreeGrafter"/>
</dbReference>
<dbReference type="STRING" id="1071382.H2AMB4"/>
<dbReference type="RefSeq" id="XP_003954649.1">
    <property type="nucleotide sequence ID" value="XM_003954600.1"/>
</dbReference>
<proteinExistence type="inferred from homology"/>
<dbReference type="GO" id="GO:0005739">
    <property type="term" value="C:mitochondrion"/>
    <property type="evidence" value="ECO:0007669"/>
    <property type="project" value="TreeGrafter"/>
</dbReference>
<dbReference type="InParanoid" id="H2AMB4"/>
<dbReference type="KEGG" id="kaf:KAFR_0A00760"/>
<dbReference type="InterPro" id="IPR015421">
    <property type="entry name" value="PyrdxlP-dep_Trfase_major"/>
</dbReference>
<dbReference type="PANTHER" id="PTHR11879">
    <property type="entry name" value="ASPARTATE AMINOTRANSFERASE"/>
    <property type="match status" value="1"/>
</dbReference>
<dbReference type="PANTHER" id="PTHR11879:SF22">
    <property type="entry name" value="ASPARTATE AMINOTRANSFERASE, MITOCHONDRIAL"/>
    <property type="match status" value="1"/>
</dbReference>
<keyword evidence="5" id="KW-0808">Transferase</keyword>